<name>D6WTH9_TRICA</name>
<sequence length="134" mass="15680">MHRGNETRKQSGGFKKREGRLMLHRIHFGTRQWHAYQSHRQVFNVRLPSRTQLEEFNSVKLHAVHINCNKPNQTQTCTTDPTFHRRVVGRFRGTNQPRNSLHSLTARLGILLLLLLLTQSHNYKTSVTTNLPNY</sequence>
<organism evidence="1 2">
    <name type="scientific">Tribolium castaneum</name>
    <name type="common">Red flour beetle</name>
    <dbReference type="NCBI Taxonomy" id="7070"/>
    <lineage>
        <taxon>Eukaryota</taxon>
        <taxon>Metazoa</taxon>
        <taxon>Ecdysozoa</taxon>
        <taxon>Arthropoda</taxon>
        <taxon>Hexapoda</taxon>
        <taxon>Insecta</taxon>
        <taxon>Pterygota</taxon>
        <taxon>Neoptera</taxon>
        <taxon>Endopterygota</taxon>
        <taxon>Coleoptera</taxon>
        <taxon>Polyphaga</taxon>
        <taxon>Cucujiformia</taxon>
        <taxon>Tenebrionidae</taxon>
        <taxon>Tenebrionidae incertae sedis</taxon>
        <taxon>Tribolium</taxon>
    </lineage>
</organism>
<dbReference type="AlphaFoldDB" id="D6WTH9"/>
<reference evidence="1 2" key="2">
    <citation type="journal article" date="2010" name="Nucleic Acids Res.">
        <title>BeetleBase in 2010: revisions to provide comprehensive genomic information for Tribolium castaneum.</title>
        <authorList>
            <person name="Kim H.S."/>
            <person name="Murphy T."/>
            <person name="Xia J."/>
            <person name="Caragea D."/>
            <person name="Park Y."/>
            <person name="Beeman R.W."/>
            <person name="Lorenzen M.D."/>
            <person name="Butcher S."/>
            <person name="Manak J.R."/>
            <person name="Brown S.J."/>
        </authorList>
    </citation>
    <scope>GENOME REANNOTATION</scope>
    <source>
        <strain evidence="1 2">Georgia GA2</strain>
    </source>
</reference>
<accession>D6WTH9</accession>
<dbReference type="HOGENOM" id="CLU_1898908_0_0_1"/>
<protein>
    <submittedName>
        <fullName evidence="1">Uncharacterized protein</fullName>
    </submittedName>
</protein>
<dbReference type="InParanoid" id="D6WTH9"/>
<reference evidence="1 2" key="1">
    <citation type="journal article" date="2008" name="Nature">
        <title>The genome of the model beetle and pest Tribolium castaneum.</title>
        <authorList>
            <consortium name="Tribolium Genome Sequencing Consortium"/>
            <person name="Richards S."/>
            <person name="Gibbs R.A."/>
            <person name="Weinstock G.M."/>
            <person name="Brown S.J."/>
            <person name="Denell R."/>
            <person name="Beeman R.W."/>
            <person name="Gibbs R."/>
            <person name="Beeman R.W."/>
            <person name="Brown S.J."/>
            <person name="Bucher G."/>
            <person name="Friedrich M."/>
            <person name="Grimmelikhuijzen C.J."/>
            <person name="Klingler M."/>
            <person name="Lorenzen M."/>
            <person name="Richards S."/>
            <person name="Roth S."/>
            <person name="Schroder R."/>
            <person name="Tautz D."/>
            <person name="Zdobnov E.M."/>
            <person name="Muzny D."/>
            <person name="Gibbs R.A."/>
            <person name="Weinstock G.M."/>
            <person name="Attaway T."/>
            <person name="Bell S."/>
            <person name="Buhay C.J."/>
            <person name="Chandrabose M.N."/>
            <person name="Chavez D."/>
            <person name="Clerk-Blankenburg K.P."/>
            <person name="Cree A."/>
            <person name="Dao M."/>
            <person name="Davis C."/>
            <person name="Chacko J."/>
            <person name="Dinh H."/>
            <person name="Dugan-Rocha S."/>
            <person name="Fowler G."/>
            <person name="Garner T.T."/>
            <person name="Garnes J."/>
            <person name="Gnirke A."/>
            <person name="Hawes A."/>
            <person name="Hernandez J."/>
            <person name="Hines S."/>
            <person name="Holder M."/>
            <person name="Hume J."/>
            <person name="Jhangiani S.N."/>
            <person name="Joshi V."/>
            <person name="Khan Z.M."/>
            <person name="Jackson L."/>
            <person name="Kovar C."/>
            <person name="Kowis A."/>
            <person name="Lee S."/>
            <person name="Lewis L.R."/>
            <person name="Margolis J."/>
            <person name="Morgan M."/>
            <person name="Nazareth L.V."/>
            <person name="Nguyen N."/>
            <person name="Okwuonu G."/>
            <person name="Parker D."/>
            <person name="Richards S."/>
            <person name="Ruiz S.J."/>
            <person name="Santibanez J."/>
            <person name="Savard J."/>
            <person name="Scherer S.E."/>
            <person name="Schneider B."/>
            <person name="Sodergren E."/>
            <person name="Tautz D."/>
            <person name="Vattahil S."/>
            <person name="Villasana D."/>
            <person name="White C.S."/>
            <person name="Wright R."/>
            <person name="Park Y."/>
            <person name="Beeman R.W."/>
            <person name="Lord J."/>
            <person name="Oppert B."/>
            <person name="Lorenzen M."/>
            <person name="Brown S."/>
            <person name="Wang L."/>
            <person name="Savard J."/>
            <person name="Tautz D."/>
            <person name="Richards S."/>
            <person name="Weinstock G."/>
            <person name="Gibbs R.A."/>
            <person name="Liu Y."/>
            <person name="Worley K."/>
            <person name="Weinstock G."/>
            <person name="Elsik C.G."/>
            <person name="Reese J.T."/>
            <person name="Elhaik E."/>
            <person name="Landan G."/>
            <person name="Graur D."/>
            <person name="Arensburger P."/>
            <person name="Atkinson P."/>
            <person name="Beeman R.W."/>
            <person name="Beidler J."/>
            <person name="Brown S.J."/>
            <person name="Demuth J.P."/>
            <person name="Drury D.W."/>
            <person name="Du Y.Z."/>
            <person name="Fujiwara H."/>
            <person name="Lorenzen M."/>
            <person name="Maselli V."/>
            <person name="Osanai M."/>
            <person name="Park Y."/>
            <person name="Robertson H.M."/>
            <person name="Tu Z."/>
            <person name="Wang J.J."/>
            <person name="Wang S."/>
            <person name="Richards S."/>
            <person name="Song H."/>
            <person name="Zhang L."/>
            <person name="Sodergren E."/>
            <person name="Werner D."/>
            <person name="Stanke M."/>
            <person name="Morgenstern B."/>
            <person name="Solovyev V."/>
            <person name="Kosarev P."/>
            <person name="Brown G."/>
            <person name="Chen H.C."/>
            <person name="Ermolaeva O."/>
            <person name="Hlavina W."/>
            <person name="Kapustin Y."/>
            <person name="Kiryutin B."/>
            <person name="Kitts P."/>
            <person name="Maglott D."/>
            <person name="Pruitt K."/>
            <person name="Sapojnikov V."/>
            <person name="Souvorov A."/>
            <person name="Mackey A.J."/>
            <person name="Waterhouse R.M."/>
            <person name="Wyder S."/>
            <person name="Zdobnov E.M."/>
            <person name="Zdobnov E.M."/>
            <person name="Wyder S."/>
            <person name="Kriventseva E.V."/>
            <person name="Kadowaki T."/>
            <person name="Bork P."/>
            <person name="Aranda M."/>
            <person name="Bao R."/>
            <person name="Beermann A."/>
            <person name="Berns N."/>
            <person name="Bolognesi R."/>
            <person name="Bonneton F."/>
            <person name="Bopp D."/>
            <person name="Brown S.J."/>
            <person name="Bucher G."/>
            <person name="Butts T."/>
            <person name="Chaumot A."/>
            <person name="Denell R.E."/>
            <person name="Ferrier D.E."/>
            <person name="Friedrich M."/>
            <person name="Gordon C.M."/>
            <person name="Jindra M."/>
            <person name="Klingler M."/>
            <person name="Lan Q."/>
            <person name="Lattorff H.M."/>
            <person name="Laudet V."/>
            <person name="von Levetsow C."/>
            <person name="Liu Z."/>
            <person name="Lutz R."/>
            <person name="Lynch J.A."/>
            <person name="da Fonseca R.N."/>
            <person name="Posnien N."/>
            <person name="Reuter R."/>
            <person name="Roth S."/>
            <person name="Savard J."/>
            <person name="Schinko J.B."/>
            <person name="Schmitt C."/>
            <person name="Schoppmeier M."/>
            <person name="Schroder R."/>
            <person name="Shippy T.D."/>
            <person name="Simonnet F."/>
            <person name="Marques-Souza H."/>
            <person name="Tautz D."/>
            <person name="Tomoyasu Y."/>
            <person name="Trauner J."/>
            <person name="Van der Zee M."/>
            <person name="Vervoort M."/>
            <person name="Wittkopp N."/>
            <person name="Wimmer E.A."/>
            <person name="Yang X."/>
            <person name="Jones A.K."/>
            <person name="Sattelle D.B."/>
            <person name="Ebert P.R."/>
            <person name="Nelson D."/>
            <person name="Scott J.G."/>
            <person name="Beeman R.W."/>
            <person name="Muthukrishnan S."/>
            <person name="Kramer K.J."/>
            <person name="Arakane Y."/>
            <person name="Beeman R.W."/>
            <person name="Zhu Q."/>
            <person name="Hogenkamp D."/>
            <person name="Dixit R."/>
            <person name="Oppert B."/>
            <person name="Jiang H."/>
            <person name="Zou Z."/>
            <person name="Marshall J."/>
            <person name="Elpidina E."/>
            <person name="Vinokurov K."/>
            <person name="Oppert C."/>
            <person name="Zou Z."/>
            <person name="Evans J."/>
            <person name="Lu Z."/>
            <person name="Zhao P."/>
            <person name="Sumathipala N."/>
            <person name="Altincicek B."/>
            <person name="Vilcinskas A."/>
            <person name="Williams M."/>
            <person name="Hultmark D."/>
            <person name="Hetru C."/>
            <person name="Jiang H."/>
            <person name="Grimmelikhuijzen C.J."/>
            <person name="Hauser F."/>
            <person name="Cazzamali G."/>
            <person name="Williamson M."/>
            <person name="Park Y."/>
            <person name="Li B."/>
            <person name="Tanaka Y."/>
            <person name="Predel R."/>
            <person name="Neupert S."/>
            <person name="Schachtner J."/>
            <person name="Verleyen P."/>
            <person name="Raible F."/>
            <person name="Bork P."/>
            <person name="Friedrich M."/>
            <person name="Walden K.K."/>
            <person name="Robertson H.M."/>
            <person name="Angeli S."/>
            <person name="Foret S."/>
            <person name="Bucher G."/>
            <person name="Schuetz S."/>
            <person name="Maleszka R."/>
            <person name="Wimmer E.A."/>
            <person name="Beeman R.W."/>
            <person name="Lorenzen M."/>
            <person name="Tomoyasu Y."/>
            <person name="Miller S.C."/>
            <person name="Grossmann D."/>
            <person name="Bucher G."/>
        </authorList>
    </citation>
    <scope>NUCLEOTIDE SEQUENCE [LARGE SCALE GENOMIC DNA]</scope>
    <source>
        <strain evidence="1 2">Georgia GA2</strain>
    </source>
</reference>
<gene>
    <name evidence="1" type="primary">GLEAN_10180</name>
    <name evidence="1" type="ORF">TcasGA2_TC010180</name>
</gene>
<dbReference type="Proteomes" id="UP000007266">
    <property type="component" value="Linkage group 7"/>
</dbReference>
<evidence type="ECO:0000313" key="1">
    <source>
        <dbReference type="EMBL" id="EFA07179.1"/>
    </source>
</evidence>
<keyword evidence="2" id="KW-1185">Reference proteome</keyword>
<proteinExistence type="predicted"/>
<evidence type="ECO:0000313" key="2">
    <source>
        <dbReference type="Proteomes" id="UP000007266"/>
    </source>
</evidence>
<dbReference type="EMBL" id="KQ971354">
    <property type="protein sequence ID" value="EFA07179.1"/>
    <property type="molecule type" value="Genomic_DNA"/>
</dbReference>